<evidence type="ECO:0000256" key="1">
    <source>
        <dbReference type="SAM" id="MobiDB-lite"/>
    </source>
</evidence>
<protein>
    <submittedName>
        <fullName evidence="2">Uncharacterized protein</fullName>
    </submittedName>
</protein>
<evidence type="ECO:0000313" key="3">
    <source>
        <dbReference type="Proteomes" id="UP001526426"/>
    </source>
</evidence>
<reference evidence="2 3" key="1">
    <citation type="submission" date="2021-08" db="EMBL/GenBank/DDBJ databases">
        <title>Draft genome sequence of Spirulina subsalsa with high tolerance to salinity and hype-accumulation of phycocyanin.</title>
        <authorList>
            <person name="Pei H."/>
            <person name="Jiang L."/>
        </authorList>
    </citation>
    <scope>NUCLEOTIDE SEQUENCE [LARGE SCALE GENOMIC DNA]</scope>
    <source>
        <strain evidence="2 3">FACHB-351</strain>
    </source>
</reference>
<sequence>MEMGQGGGDRTPQKTDRLLGISKQKSDRSLGMGKGGRSTPTLTGCGEW</sequence>
<proteinExistence type="predicted"/>
<dbReference type="EMBL" id="JAIHOM010000208">
    <property type="protein sequence ID" value="MCW6038921.1"/>
    <property type="molecule type" value="Genomic_DNA"/>
</dbReference>
<gene>
    <name evidence="2" type="ORF">K4A83_22090</name>
</gene>
<accession>A0ABT3LBQ2</accession>
<keyword evidence="3" id="KW-1185">Reference proteome</keyword>
<organism evidence="2 3">
    <name type="scientific">Spirulina subsalsa FACHB-351</name>
    <dbReference type="NCBI Taxonomy" id="234711"/>
    <lineage>
        <taxon>Bacteria</taxon>
        <taxon>Bacillati</taxon>
        <taxon>Cyanobacteriota</taxon>
        <taxon>Cyanophyceae</taxon>
        <taxon>Spirulinales</taxon>
        <taxon>Spirulinaceae</taxon>
        <taxon>Spirulina</taxon>
    </lineage>
</organism>
<evidence type="ECO:0000313" key="2">
    <source>
        <dbReference type="EMBL" id="MCW6038921.1"/>
    </source>
</evidence>
<feature type="region of interest" description="Disordered" evidence="1">
    <location>
        <begin position="1"/>
        <end position="48"/>
    </location>
</feature>
<name>A0ABT3LBQ2_9CYAN</name>
<dbReference type="Proteomes" id="UP001526426">
    <property type="component" value="Unassembled WGS sequence"/>
</dbReference>
<comment type="caution">
    <text evidence="2">The sequence shown here is derived from an EMBL/GenBank/DDBJ whole genome shotgun (WGS) entry which is preliminary data.</text>
</comment>